<feature type="region of interest" description="Disordered" evidence="3">
    <location>
        <begin position="160"/>
        <end position="199"/>
    </location>
</feature>
<evidence type="ECO:0000256" key="2">
    <source>
        <dbReference type="ARBA" id="ARBA00023315"/>
    </source>
</evidence>
<reference evidence="5 6" key="1">
    <citation type="submission" date="2016-09" db="EMBL/GenBank/DDBJ databases">
        <title>Complete genome sequencing of Streptomyces lydicus 103 and metabolic pathways analysis of antibiotic biosynthesis.</title>
        <authorList>
            <person name="Jia N."/>
            <person name="Ding M.-Z."/>
            <person name="Gao F."/>
            <person name="Yuan Y.-J."/>
        </authorList>
    </citation>
    <scope>NUCLEOTIDE SEQUENCE [LARGE SCALE GENOMIC DNA]</scope>
    <source>
        <strain evidence="5 6">103</strain>
    </source>
</reference>
<keyword evidence="1 5" id="KW-0808">Transferase</keyword>
<proteinExistence type="predicted"/>
<gene>
    <name evidence="5" type="ORF">SL103_09770</name>
</gene>
<dbReference type="RefSeq" id="WP_069568348.1">
    <property type="nucleotide sequence ID" value="NZ_CP017157.1"/>
</dbReference>
<keyword evidence="2" id="KW-0012">Acyltransferase</keyword>
<dbReference type="PANTHER" id="PTHR43877">
    <property type="entry name" value="AMINOALKYLPHOSPHONATE N-ACETYLTRANSFERASE-RELATED-RELATED"/>
    <property type="match status" value="1"/>
</dbReference>
<evidence type="ECO:0000256" key="3">
    <source>
        <dbReference type="SAM" id="MobiDB-lite"/>
    </source>
</evidence>
<dbReference type="OrthoDB" id="5243635at2"/>
<organism evidence="5 6">
    <name type="scientific">Streptomyces lydicus</name>
    <dbReference type="NCBI Taxonomy" id="47763"/>
    <lineage>
        <taxon>Bacteria</taxon>
        <taxon>Bacillati</taxon>
        <taxon>Actinomycetota</taxon>
        <taxon>Actinomycetes</taxon>
        <taxon>Kitasatosporales</taxon>
        <taxon>Streptomycetaceae</taxon>
        <taxon>Streptomyces</taxon>
    </lineage>
</organism>
<dbReference type="Gene3D" id="3.40.630.30">
    <property type="match status" value="1"/>
</dbReference>
<dbReference type="Pfam" id="PF00583">
    <property type="entry name" value="Acetyltransf_1"/>
    <property type="match status" value="1"/>
</dbReference>
<sequence>MHPAPHDTAVRVRAATRADLAAIAALHADAGAAHHRARHPHAPFDAPAEHARRHDAWARVLDRDDTPALCAERRGTVLGAAAYLPHAPAAGGDPPRADRPRPTVELHQLHVAPAHWGTGVGRALHTACLHAWHTAGYARAVLDVQWHNRRARAFYARLGWHPDPGRRPPPDATHLTLTLELSPPGRTRRRRALPPCDER</sequence>
<dbReference type="EMBL" id="CP017157">
    <property type="protein sequence ID" value="AOP46487.1"/>
    <property type="molecule type" value="Genomic_DNA"/>
</dbReference>
<evidence type="ECO:0000313" key="6">
    <source>
        <dbReference type="Proteomes" id="UP000094094"/>
    </source>
</evidence>
<evidence type="ECO:0000259" key="4">
    <source>
        <dbReference type="PROSITE" id="PS51186"/>
    </source>
</evidence>
<protein>
    <submittedName>
        <fullName evidence="5">GNAT family N-acetyltransferase</fullName>
    </submittedName>
</protein>
<dbReference type="Proteomes" id="UP000094094">
    <property type="component" value="Chromosome"/>
</dbReference>
<evidence type="ECO:0000256" key="1">
    <source>
        <dbReference type="ARBA" id="ARBA00022679"/>
    </source>
</evidence>
<dbReference type="AlphaFoldDB" id="A0A1D7VIE4"/>
<accession>A0A1D7VIE4</accession>
<dbReference type="SUPFAM" id="SSF55729">
    <property type="entry name" value="Acyl-CoA N-acyltransferases (Nat)"/>
    <property type="match status" value="1"/>
</dbReference>
<dbReference type="InterPro" id="IPR016181">
    <property type="entry name" value="Acyl_CoA_acyltransferase"/>
</dbReference>
<dbReference type="GO" id="GO:0016747">
    <property type="term" value="F:acyltransferase activity, transferring groups other than amino-acyl groups"/>
    <property type="evidence" value="ECO:0007669"/>
    <property type="project" value="InterPro"/>
</dbReference>
<dbReference type="CDD" id="cd04301">
    <property type="entry name" value="NAT_SF"/>
    <property type="match status" value="1"/>
</dbReference>
<dbReference type="KEGG" id="slc:SL103_09770"/>
<keyword evidence="6" id="KW-1185">Reference proteome</keyword>
<dbReference type="InterPro" id="IPR000182">
    <property type="entry name" value="GNAT_dom"/>
</dbReference>
<dbReference type="InterPro" id="IPR050832">
    <property type="entry name" value="Bact_Acetyltransf"/>
</dbReference>
<evidence type="ECO:0000313" key="5">
    <source>
        <dbReference type="EMBL" id="AOP46487.1"/>
    </source>
</evidence>
<name>A0A1D7VIE4_9ACTN</name>
<dbReference type="PANTHER" id="PTHR43877:SF2">
    <property type="entry name" value="AMINOALKYLPHOSPHONATE N-ACETYLTRANSFERASE-RELATED"/>
    <property type="match status" value="1"/>
</dbReference>
<feature type="domain" description="N-acetyltransferase" evidence="4">
    <location>
        <begin position="10"/>
        <end position="180"/>
    </location>
</feature>
<dbReference type="PROSITE" id="PS51186">
    <property type="entry name" value="GNAT"/>
    <property type="match status" value="1"/>
</dbReference>